<dbReference type="InterPro" id="IPR000743">
    <property type="entry name" value="Glyco_hydro_28"/>
</dbReference>
<keyword evidence="6" id="KW-1015">Disulfide bond</keyword>
<accession>A0A084GG20</accession>
<evidence type="ECO:0000256" key="7">
    <source>
        <dbReference type="ARBA" id="ARBA00023180"/>
    </source>
</evidence>
<evidence type="ECO:0000256" key="5">
    <source>
        <dbReference type="ARBA" id="ARBA00022801"/>
    </source>
</evidence>
<dbReference type="GO" id="GO:0047911">
    <property type="term" value="F:galacturan 1,4-alpha-galacturonidase activity"/>
    <property type="evidence" value="ECO:0007669"/>
    <property type="project" value="UniProtKB-EC"/>
</dbReference>
<keyword evidence="8" id="KW-0119">Carbohydrate metabolism</keyword>
<comment type="function">
    <text evidence="12">Specific in hydrolyzing the terminal glycosidic bond of polygalacturonic acid and oligogalacturonates.</text>
</comment>
<evidence type="ECO:0000256" key="11">
    <source>
        <dbReference type="ARBA" id="ARBA00023326"/>
    </source>
</evidence>
<proteinExistence type="inferred from homology"/>
<comment type="similarity">
    <text evidence="2 15">Belongs to the glycosyl hydrolase 28 family.</text>
</comment>
<name>A0A084GG20_PSEDA</name>
<keyword evidence="9 15" id="KW-0326">Glycosidase</keyword>
<dbReference type="EMBL" id="JOWA01000044">
    <property type="protein sequence ID" value="KEZ46282.1"/>
    <property type="molecule type" value="Genomic_DNA"/>
</dbReference>
<evidence type="ECO:0000313" key="18">
    <source>
        <dbReference type="Proteomes" id="UP000028545"/>
    </source>
</evidence>
<keyword evidence="5 15" id="KW-0378">Hydrolase</keyword>
<protein>
    <recommendedName>
        <fullName evidence="13">galacturonan 1,4-alpha-galacturonidase</fullName>
        <ecNumber evidence="13">3.2.1.67</ecNumber>
    </recommendedName>
</protein>
<dbReference type="PANTHER" id="PTHR31736">
    <property type="match status" value="1"/>
</dbReference>
<dbReference type="InterPro" id="IPR036514">
    <property type="entry name" value="SGNH_hydro_sf"/>
</dbReference>
<dbReference type="VEuPathDB" id="FungiDB:SAPIO_CDS1198"/>
<dbReference type="PANTHER" id="PTHR31736:SF12">
    <property type="entry name" value="EXO-POLYGALACTURONASE, PUTATIVE-RELATED"/>
    <property type="match status" value="1"/>
</dbReference>
<evidence type="ECO:0000256" key="15">
    <source>
        <dbReference type="RuleBase" id="RU361169"/>
    </source>
</evidence>
<dbReference type="GO" id="GO:0071555">
    <property type="term" value="P:cell wall organization"/>
    <property type="evidence" value="ECO:0007669"/>
    <property type="project" value="UniProtKB-KW"/>
</dbReference>
<evidence type="ECO:0000313" key="17">
    <source>
        <dbReference type="EMBL" id="KEZ46282.1"/>
    </source>
</evidence>
<evidence type="ECO:0000256" key="10">
    <source>
        <dbReference type="ARBA" id="ARBA00023316"/>
    </source>
</evidence>
<feature type="region of interest" description="Disordered" evidence="16">
    <location>
        <begin position="734"/>
        <end position="754"/>
    </location>
</feature>
<keyword evidence="7" id="KW-0325">Glycoprotein</keyword>
<dbReference type="RefSeq" id="XP_016646081.1">
    <property type="nucleotide sequence ID" value="XM_016784526.1"/>
</dbReference>
<evidence type="ECO:0000256" key="6">
    <source>
        <dbReference type="ARBA" id="ARBA00023157"/>
    </source>
</evidence>
<evidence type="ECO:0000256" key="12">
    <source>
        <dbReference type="ARBA" id="ARBA00037312"/>
    </source>
</evidence>
<evidence type="ECO:0000256" key="13">
    <source>
        <dbReference type="ARBA" id="ARBA00038933"/>
    </source>
</evidence>
<dbReference type="Gene3D" id="2.160.20.10">
    <property type="entry name" value="Single-stranded right-handed beta-helix, Pectin lyase-like"/>
    <property type="match status" value="1"/>
</dbReference>
<gene>
    <name evidence="17" type="ORF">SAPIO_CDS1198</name>
</gene>
<dbReference type="GeneID" id="27720270"/>
<dbReference type="HOGENOM" id="CLU_280356_0_0_1"/>
<dbReference type="OrthoDB" id="187139at2759"/>
<evidence type="ECO:0000256" key="3">
    <source>
        <dbReference type="ARBA" id="ARBA00022525"/>
    </source>
</evidence>
<keyword evidence="18" id="KW-1185">Reference proteome</keyword>
<comment type="subcellular location">
    <subcellularLocation>
        <location evidence="1">Secreted</location>
    </subcellularLocation>
</comment>
<dbReference type="InterPro" id="IPR012334">
    <property type="entry name" value="Pectin_lyas_fold"/>
</dbReference>
<feature type="region of interest" description="Disordered" evidence="16">
    <location>
        <begin position="388"/>
        <end position="412"/>
    </location>
</feature>
<keyword evidence="10" id="KW-0961">Cell wall biogenesis/degradation</keyword>
<evidence type="ECO:0000256" key="2">
    <source>
        <dbReference type="ARBA" id="ARBA00008834"/>
    </source>
</evidence>
<organism evidence="17 18">
    <name type="scientific">Pseudallescheria apiosperma</name>
    <name type="common">Scedosporium apiospermum</name>
    <dbReference type="NCBI Taxonomy" id="563466"/>
    <lineage>
        <taxon>Eukaryota</taxon>
        <taxon>Fungi</taxon>
        <taxon>Dikarya</taxon>
        <taxon>Ascomycota</taxon>
        <taxon>Pezizomycotina</taxon>
        <taxon>Sordariomycetes</taxon>
        <taxon>Hypocreomycetidae</taxon>
        <taxon>Microascales</taxon>
        <taxon>Microascaceae</taxon>
        <taxon>Scedosporium</taxon>
    </lineage>
</organism>
<comment type="catalytic activity">
    <reaction evidence="14">
        <text>[(1-&gt;4)-alpha-D-galacturonosyl](n) + H2O = alpha-D-galacturonate + [(1-&gt;4)-alpha-D-galacturonosyl](n-1)</text>
        <dbReference type="Rhea" id="RHEA:14117"/>
        <dbReference type="Rhea" id="RHEA-COMP:14570"/>
        <dbReference type="Rhea" id="RHEA-COMP:14572"/>
        <dbReference type="ChEBI" id="CHEBI:15377"/>
        <dbReference type="ChEBI" id="CHEBI:58658"/>
        <dbReference type="ChEBI" id="CHEBI:140523"/>
        <dbReference type="EC" id="3.2.1.67"/>
    </reaction>
</comment>
<dbReference type="GO" id="GO:0005576">
    <property type="term" value="C:extracellular region"/>
    <property type="evidence" value="ECO:0007669"/>
    <property type="project" value="UniProtKB-SubCell"/>
</dbReference>
<reference evidence="17 18" key="1">
    <citation type="journal article" date="2014" name="Genome Announc.">
        <title>Draft genome sequence of the pathogenic fungus Scedosporium apiospermum.</title>
        <authorList>
            <person name="Vandeputte P."/>
            <person name="Ghamrawi S."/>
            <person name="Rechenmann M."/>
            <person name="Iltis A."/>
            <person name="Giraud S."/>
            <person name="Fleury M."/>
            <person name="Thornton C."/>
            <person name="Delhaes L."/>
            <person name="Meyer W."/>
            <person name="Papon N."/>
            <person name="Bouchara J.P."/>
        </authorList>
    </citation>
    <scope>NUCLEOTIDE SEQUENCE [LARGE SCALE GENOMIC DNA]</scope>
    <source>
        <strain evidence="17 18">IHEM 14462</strain>
    </source>
</reference>
<evidence type="ECO:0000256" key="8">
    <source>
        <dbReference type="ARBA" id="ARBA00023277"/>
    </source>
</evidence>
<keyword evidence="3" id="KW-0964">Secreted</keyword>
<comment type="caution">
    <text evidence="17">The sequence shown here is derived from an EMBL/GenBank/DDBJ whole genome shotgun (WGS) entry which is preliminary data.</text>
</comment>
<feature type="compositionally biased region" description="Gly residues" evidence="16">
    <location>
        <begin position="738"/>
        <end position="747"/>
    </location>
</feature>
<dbReference type="Proteomes" id="UP000028545">
    <property type="component" value="Unassembled WGS sequence"/>
</dbReference>
<sequence>MIQVSATQPAETFSGNDVQLTNILNQCIYQWAVANQAQASTAKLAALDKDWAWASKWDWDAMGRGCEKQLEHTQSIIDSPEFSSKIDRVLEEAKKKLSSDGIIYHTGYAKFWSEDMSPECDQVTWSTWIFKLTDMLRPVEKLTQARRKRMNELSDAAKRAGPRVKFVDYDSYVGRFHGRYCETGVDESTKTSNTRPGLMFYELNTFDPFGTTPWKRSPGSELQGTFGGDLDIMAQITLLLDPDATFVHEGAIQPDDTPAVAQAGVVNNAQLSDIEIPNILPDGYGRVFHPQVLLHQIIANLIITEMTSVNAVKNGFPEIPLHYKFTSCANPDPQGPLEKSSPPECDMNGVVSGFPENIFRNSVYNSFCAEVSKDTRKSVDWTVDKEGTRVNSGQKRSLRISARTPPPSAVGPNAYKDYTIQLKWTPKEGAGRCPESCTDALMGIANSGCGHIGGQSNIMVDRSKHDIGCGTYEVVINIPGSHPTVWPRKCYETDEFGRHEDVHEKDVERVAGVFCDVIDHQATMGPGDKPITKVAYSSGGGGTPFDWPNEDVGNVQSNLLFEVSWDNDCPNPAPGEKTNIRDPTGGAQLCKDLLFNNYKRCVNGGTGGYITANCLRYSFRPIAVKVNVWKKLGHQDVTPSVLIDEDWHETKVVLSTATIAQRGCIGRTKRPGISQNLDGNTCTVTPKSALKKRQWSQDTHSGRSLPEVVDIHFEPQGRYPRSDPALGIPEKRAPQFPGFGGGGGGGAQQPSADDDTPAILQAFKECGQDGHIILEEGDYMIRQIMDTSNLRNVWIDIYGRLEWSGDNIQYWLSNSISVTYAGRSTAWRMGGTNITMLGHGKALFFGNGQIWYDQNRNQGNQNGRPISLTLWNANDVWIDGITWRQSQFWNTFIAHSSNVTMTNIDMNSTSATQWSTVNTDGTNTWNSKDVFLRNWVVTAGDDCISVKGNSSNIHADNMTCYESGCMVVGSMGNPPSTPEYVENVVFENVYCHHSSNAAWIKTYPGTGYVRNVTFRNIAFDDINQPIYVSPCIYTGQNCDNSRIPITDVTWQNITGTARYNIGAGMYCSRSSPCDNFHFEDINIRPLSGTEPSRSRRRRGEHDDGRIRLIVSTKRDASFPRS</sequence>
<dbReference type="Gene3D" id="3.40.50.1110">
    <property type="entry name" value="SGNH hydrolase"/>
    <property type="match status" value="1"/>
</dbReference>
<evidence type="ECO:0000256" key="9">
    <source>
        <dbReference type="ARBA" id="ARBA00023295"/>
    </source>
</evidence>
<dbReference type="EC" id="3.2.1.67" evidence="13"/>
<dbReference type="SUPFAM" id="SSF51126">
    <property type="entry name" value="Pectin lyase-like"/>
    <property type="match status" value="1"/>
</dbReference>
<keyword evidence="4" id="KW-0732">Signal</keyword>
<dbReference type="AlphaFoldDB" id="A0A084GG20"/>
<dbReference type="InterPro" id="IPR011050">
    <property type="entry name" value="Pectin_lyase_fold/virulence"/>
</dbReference>
<dbReference type="GO" id="GO:0000272">
    <property type="term" value="P:polysaccharide catabolic process"/>
    <property type="evidence" value="ECO:0007669"/>
    <property type="project" value="UniProtKB-KW"/>
</dbReference>
<evidence type="ECO:0000256" key="14">
    <source>
        <dbReference type="ARBA" id="ARBA00048766"/>
    </source>
</evidence>
<evidence type="ECO:0000256" key="16">
    <source>
        <dbReference type="SAM" id="MobiDB-lite"/>
    </source>
</evidence>
<evidence type="ECO:0000256" key="4">
    <source>
        <dbReference type="ARBA" id="ARBA00022729"/>
    </source>
</evidence>
<evidence type="ECO:0000256" key="1">
    <source>
        <dbReference type="ARBA" id="ARBA00004613"/>
    </source>
</evidence>
<keyword evidence="11" id="KW-0624">Polysaccharide degradation</keyword>
<dbReference type="KEGG" id="sapo:SAPIO_CDS1198"/>
<dbReference type="GO" id="GO:0004650">
    <property type="term" value="F:polygalacturonase activity"/>
    <property type="evidence" value="ECO:0007669"/>
    <property type="project" value="InterPro"/>
</dbReference>
<dbReference type="Pfam" id="PF00295">
    <property type="entry name" value="Glyco_hydro_28"/>
    <property type="match status" value="1"/>
</dbReference>
<dbReference type="SUPFAM" id="SSF52266">
    <property type="entry name" value="SGNH hydrolase"/>
    <property type="match status" value="1"/>
</dbReference>